<dbReference type="Pfam" id="PF13718">
    <property type="entry name" value="GNAT_acetyltr_2"/>
    <property type="match status" value="1"/>
</dbReference>
<keyword evidence="8" id="KW-0539">Nucleus</keyword>
<dbReference type="InterPro" id="IPR033688">
    <property type="entry name" value="NAT10"/>
</dbReference>
<evidence type="ECO:0000259" key="13">
    <source>
        <dbReference type="Pfam" id="PF13725"/>
    </source>
</evidence>
<evidence type="ECO:0000256" key="7">
    <source>
        <dbReference type="ARBA" id="ARBA00023315"/>
    </source>
</evidence>
<dbReference type="InterPro" id="IPR032672">
    <property type="entry name" value="TmcA/NAT10/Kre33"/>
</dbReference>
<evidence type="ECO:0000256" key="2">
    <source>
        <dbReference type="ARBA" id="ARBA00022552"/>
    </source>
</evidence>
<evidence type="ECO:0000313" key="14">
    <source>
        <dbReference type="EMBL" id="CAD9592747.1"/>
    </source>
</evidence>
<dbReference type="InterPro" id="IPR027417">
    <property type="entry name" value="P-loop_NTPase"/>
</dbReference>
<dbReference type="GO" id="GO:1990883">
    <property type="term" value="F:18S rRNA cytidine N-acetyltransferase activity"/>
    <property type="evidence" value="ECO:0007669"/>
    <property type="project" value="TreeGrafter"/>
</dbReference>
<dbReference type="AlphaFoldDB" id="A0A7S2PD83"/>
<dbReference type="EC" id="2.3.1.-" evidence="8"/>
<feature type="domain" description="N-acetyltransferase" evidence="12">
    <location>
        <begin position="404"/>
        <end position="642"/>
    </location>
</feature>
<evidence type="ECO:0000256" key="1">
    <source>
        <dbReference type="ARBA" id="ARBA00004604"/>
    </source>
</evidence>
<evidence type="ECO:0000256" key="10">
    <source>
        <dbReference type="SAM" id="Phobius"/>
    </source>
</evidence>
<dbReference type="GO" id="GO:0005524">
    <property type="term" value="F:ATP binding"/>
    <property type="evidence" value="ECO:0007669"/>
    <property type="project" value="UniProtKB-UniRule"/>
</dbReference>
<comment type="subcellular location">
    <subcellularLocation>
        <location evidence="1 8">Nucleus</location>
        <location evidence="1 8">Nucleolus</location>
    </subcellularLocation>
</comment>
<dbReference type="EMBL" id="HBGY01022141">
    <property type="protein sequence ID" value="CAD9592747.1"/>
    <property type="molecule type" value="Transcribed_RNA"/>
</dbReference>
<keyword evidence="7 8" id="KW-0012">Acyltransferase</keyword>
<gene>
    <name evidence="14" type="ORF">LDAN0321_LOCUS13972</name>
</gene>
<comment type="function">
    <text evidence="8">RNA cytidine acetyltransferase with specificity toward both 18S rRNA and tRNAs. Catalyzes the formation of N(4)-acetylcytidine (ac4C) in 18S rRNA. Required for early nucleolar cleavages of precursor rRNA at sites A0, A1 and A2 during 18S rRNA synthesis. Catalyzes the formation of ac4C in serine and leucine tRNAs. Requires a tRNA-binding adapter protein for full tRNA acetyltransferase activity but not for 18S rRNA acetylation.</text>
</comment>
<keyword evidence="10" id="KW-0812">Transmembrane</keyword>
<evidence type="ECO:0000256" key="4">
    <source>
        <dbReference type="ARBA" id="ARBA00022694"/>
    </source>
</evidence>
<reference evidence="14" key="1">
    <citation type="submission" date="2021-01" db="EMBL/GenBank/DDBJ databases">
        <authorList>
            <person name="Corre E."/>
            <person name="Pelletier E."/>
            <person name="Niang G."/>
            <person name="Scheremetjew M."/>
            <person name="Finn R."/>
            <person name="Kale V."/>
            <person name="Holt S."/>
            <person name="Cochrane G."/>
            <person name="Meng A."/>
            <person name="Brown T."/>
            <person name="Cohen L."/>
        </authorList>
    </citation>
    <scope>NUCLEOTIDE SEQUENCE</scope>
    <source>
        <strain evidence="14">B650</strain>
    </source>
</reference>
<proteinExistence type="inferred from homology"/>
<dbReference type="Gene3D" id="3.40.630.30">
    <property type="match status" value="1"/>
</dbReference>
<feature type="binding site" evidence="8">
    <location>
        <begin position="131"/>
        <end position="140"/>
    </location>
    <ligand>
        <name>ATP</name>
        <dbReference type="ChEBI" id="CHEBI:30616"/>
    </ligand>
</feature>
<dbReference type="GO" id="GO:0051391">
    <property type="term" value="P:tRNA acetylation"/>
    <property type="evidence" value="ECO:0007669"/>
    <property type="project" value="UniProtKB-UniRule"/>
</dbReference>
<dbReference type="PANTHER" id="PTHR10925">
    <property type="entry name" value="N-ACETYLTRANSFERASE 10"/>
    <property type="match status" value="1"/>
</dbReference>
<sequence>MTMDVHARYRTEGGGELVPRFNERFILSLGKCGNCLVCDDELNILPLSRASLKTLKQNSVNKGDAGEVIVRTSKEQEELDELKQSLEDTPNVGVLVELSKTLDQARAVLTFLEACSEKTNRSTIALTAARGRGKSAAIGLCLAGAISFGFSTIMVTAPEPENLVAVFDFVLRGLKALKYQEHLDFNVTYNNASGREQTKCITSIEVHREHHRQIIRYAKPQEKDKFATAEIVAIDEAAAIPLPVVRALMSSERLTFMSSTVNGYEGTGRALSLKLIKELRDAKKLNQTHAASQAASQIAGVRTKKGEFKVHEQRWKAAADAASGASSNSTGASLLEIELITPIRYATGDPVEKWLNNLLCLDCGSSMGDKLAGGAPAPSDCELYVVDRDALFSYHALSESFLQKMMGLYTSAHYKNSPNDLQMLSDAPAHAVFVLLSPSAEQDGNSLPDILCVIQVALEGKISRKAVEAQLARGHRSAGDLIPWTVSQQFGDSNFAQLSGARIVRVAVHPHVQGMGYGSRAVELLYRYYNGEMIALHGDGDESTEEESDDNDPNDNDSDNGGIDETAKGILGEKLKPRKRLPPLLLPLTEVKAPRLDWIGTSFGLTAQLYKFWKRAGMRMLYLRQTTNELTGEHSTIMVRALPRRTGFDDAWLPAFASDSQRRIVSLLGGPFQTMDVKSAGAILADFELYHNSQVNSSGNGNEAGERAIQARSGLSSTSDTISMEELNYFLTPHDLKRLEQYGRNLCDHHLVTDLLPATARLYFTGRFGVEFRLSNLQAALLCGIGLQNKTIDQLTVELDLPTNQVLAMFNKAVRKISMAFNEIAEESEKKNMLSDKARAKIEKDAEKLKNVTHQTLDEDAEEGAQVALKALKSSGDEEYINNIQDVVQDKSDQENNEVTNSAEIKTPGKRKLSGDDKEVSASSKKKSSKKDKSAKKKKSKR</sequence>
<evidence type="ECO:0000256" key="6">
    <source>
        <dbReference type="ARBA" id="ARBA00022840"/>
    </source>
</evidence>
<comment type="catalytic activity">
    <reaction evidence="8">
        <text>a cytidine in tRNA + acetyl-CoA + ATP + H2O = an N(4)-acetylcytidine in tRNA + ADP + phosphate + CoA + H(+)</text>
        <dbReference type="Rhea" id="RHEA:53876"/>
        <dbReference type="Rhea" id="RHEA-COMP:13670"/>
        <dbReference type="Rhea" id="RHEA-COMP:13671"/>
        <dbReference type="ChEBI" id="CHEBI:15377"/>
        <dbReference type="ChEBI" id="CHEBI:15378"/>
        <dbReference type="ChEBI" id="CHEBI:30616"/>
        <dbReference type="ChEBI" id="CHEBI:43474"/>
        <dbReference type="ChEBI" id="CHEBI:57287"/>
        <dbReference type="ChEBI" id="CHEBI:57288"/>
        <dbReference type="ChEBI" id="CHEBI:74900"/>
        <dbReference type="ChEBI" id="CHEBI:82748"/>
        <dbReference type="ChEBI" id="CHEBI:456216"/>
    </reaction>
</comment>
<keyword evidence="4 8" id="KW-0819">tRNA processing</keyword>
<keyword evidence="2 8" id="KW-0698">rRNA processing</keyword>
<feature type="binding site" evidence="8">
    <location>
        <begin position="513"/>
        <end position="519"/>
    </location>
    <ligand>
        <name>acetyl-CoA</name>
        <dbReference type="ChEBI" id="CHEBI:57288"/>
    </ligand>
</feature>
<keyword evidence="10" id="KW-1133">Transmembrane helix</keyword>
<feature type="region of interest" description="Disordered" evidence="9">
    <location>
        <begin position="538"/>
        <end position="569"/>
    </location>
</feature>
<evidence type="ECO:0000256" key="8">
    <source>
        <dbReference type="HAMAP-Rule" id="MF_03211"/>
    </source>
</evidence>
<dbReference type="PANTHER" id="PTHR10925:SF5">
    <property type="entry name" value="RNA CYTIDINE ACETYLTRANSFERASE"/>
    <property type="match status" value="1"/>
</dbReference>
<evidence type="ECO:0000256" key="3">
    <source>
        <dbReference type="ARBA" id="ARBA00022679"/>
    </source>
</evidence>
<evidence type="ECO:0000256" key="9">
    <source>
        <dbReference type="SAM" id="MobiDB-lite"/>
    </source>
</evidence>
<comment type="catalytic activity">
    <reaction evidence="8">
        <text>a cytidine in 18S rRNA + acetyl-CoA + ATP + H2O = an N(4)-acetylcytidine in 18S rRNA + ADP + phosphate + CoA + H(+)</text>
        <dbReference type="Rhea" id="RHEA:51424"/>
        <dbReference type="Rhea" id="RHEA-COMP:13575"/>
        <dbReference type="Rhea" id="RHEA-COMP:13576"/>
        <dbReference type="ChEBI" id="CHEBI:15377"/>
        <dbReference type="ChEBI" id="CHEBI:15378"/>
        <dbReference type="ChEBI" id="CHEBI:30616"/>
        <dbReference type="ChEBI" id="CHEBI:43474"/>
        <dbReference type="ChEBI" id="CHEBI:57287"/>
        <dbReference type="ChEBI" id="CHEBI:57288"/>
        <dbReference type="ChEBI" id="CHEBI:74900"/>
        <dbReference type="ChEBI" id="CHEBI:82748"/>
        <dbReference type="ChEBI" id="CHEBI:456216"/>
    </reaction>
</comment>
<dbReference type="Pfam" id="PF05127">
    <property type="entry name" value="NAT10_TcmA_helicase"/>
    <property type="match status" value="1"/>
</dbReference>
<keyword evidence="5 8" id="KW-0547">Nucleotide-binding</keyword>
<dbReference type="Gene3D" id="3.40.50.300">
    <property type="entry name" value="P-loop containing nucleotide triphosphate hydrolases"/>
    <property type="match status" value="1"/>
</dbReference>
<keyword evidence="6 8" id="KW-0067">ATP-binding</keyword>
<feature type="compositionally biased region" description="Acidic residues" evidence="9">
    <location>
        <begin position="541"/>
        <end position="558"/>
    </location>
</feature>
<evidence type="ECO:0000259" key="12">
    <source>
        <dbReference type="Pfam" id="PF13718"/>
    </source>
</evidence>
<feature type="domain" description="TcmA/NAT10 helicase" evidence="11">
    <location>
        <begin position="126"/>
        <end position="362"/>
    </location>
</feature>
<feature type="binding site" evidence="8">
    <location>
        <position position="344"/>
    </location>
    <ligand>
        <name>ATP</name>
        <dbReference type="ChEBI" id="CHEBI:30616"/>
    </ligand>
</feature>
<feature type="binding site" evidence="8">
    <location>
        <begin position="506"/>
        <end position="508"/>
    </location>
    <ligand>
        <name>acetyl-CoA</name>
        <dbReference type="ChEBI" id="CHEBI:57288"/>
    </ligand>
</feature>
<dbReference type="Pfam" id="PF13725">
    <property type="entry name" value="tRNA_bind_2"/>
    <property type="match status" value="1"/>
</dbReference>
<keyword evidence="10" id="KW-0472">Membrane</keyword>
<dbReference type="InterPro" id="IPR007807">
    <property type="entry name" value="TcmA/NAT10_helicase"/>
</dbReference>
<dbReference type="InterPro" id="IPR000182">
    <property type="entry name" value="GNAT_dom"/>
</dbReference>
<evidence type="ECO:0000256" key="5">
    <source>
        <dbReference type="ARBA" id="ARBA00022741"/>
    </source>
</evidence>
<protein>
    <recommendedName>
        <fullName evidence="8">RNA cytidine acetyltransferase</fullName>
        <ecNumber evidence="8">2.3.1.-</ecNumber>
    </recommendedName>
    <alternativeName>
        <fullName evidence="8">18S rRNA cytosine acetyltransferase</fullName>
    </alternativeName>
</protein>
<organism evidence="14">
    <name type="scientific">Leptocylindrus danicus</name>
    <dbReference type="NCBI Taxonomy" id="163516"/>
    <lineage>
        <taxon>Eukaryota</taxon>
        <taxon>Sar</taxon>
        <taxon>Stramenopiles</taxon>
        <taxon>Ochrophyta</taxon>
        <taxon>Bacillariophyta</taxon>
        <taxon>Coscinodiscophyceae</taxon>
        <taxon>Chaetocerotophycidae</taxon>
        <taxon>Leptocylindrales</taxon>
        <taxon>Leptocylindraceae</taxon>
        <taxon>Leptocylindrus</taxon>
    </lineage>
</organism>
<dbReference type="GO" id="GO:0000049">
    <property type="term" value="F:tRNA binding"/>
    <property type="evidence" value="ECO:0007669"/>
    <property type="project" value="TreeGrafter"/>
</dbReference>
<accession>A0A7S2PD83</accession>
<feature type="domain" description="Possible tRNA binding" evidence="13">
    <location>
        <begin position="652"/>
        <end position="877"/>
    </location>
</feature>
<comment type="similarity">
    <text evidence="8">Belongs to the RNA cytidine acetyltransferase family. NAT10 subfamily.</text>
</comment>
<dbReference type="GO" id="GO:1904812">
    <property type="term" value="P:rRNA acetylation involved in maturation of SSU-rRNA"/>
    <property type="evidence" value="ECO:0007669"/>
    <property type="project" value="InterPro"/>
</dbReference>
<feature type="region of interest" description="Disordered" evidence="9">
    <location>
        <begin position="882"/>
        <end position="942"/>
    </location>
</feature>
<evidence type="ECO:0000259" key="11">
    <source>
        <dbReference type="Pfam" id="PF05127"/>
    </source>
</evidence>
<feature type="transmembrane region" description="Helical" evidence="10">
    <location>
        <begin position="136"/>
        <end position="157"/>
    </location>
</feature>
<name>A0A7S2PD83_9STRA</name>
<dbReference type="GO" id="GO:0005730">
    <property type="term" value="C:nucleolus"/>
    <property type="evidence" value="ECO:0007669"/>
    <property type="project" value="UniProtKB-SubCell"/>
</dbReference>
<keyword evidence="3 8" id="KW-0808">Transferase</keyword>
<feature type="binding site" evidence="8">
    <location>
        <position position="615"/>
    </location>
    <ligand>
        <name>acetyl-CoA</name>
        <dbReference type="ChEBI" id="CHEBI:57288"/>
    </ligand>
</feature>
<dbReference type="GO" id="GO:0030686">
    <property type="term" value="C:90S preribosome"/>
    <property type="evidence" value="ECO:0007669"/>
    <property type="project" value="TreeGrafter"/>
</dbReference>
<dbReference type="InterPro" id="IPR027992">
    <property type="entry name" value="tRNA_bind_dom"/>
</dbReference>
<dbReference type="HAMAP" id="MF_03211">
    <property type="entry name" value="RNA_acetyltr_Nat10"/>
    <property type="match status" value="1"/>
</dbReference>
<feature type="compositionally biased region" description="Basic residues" evidence="9">
    <location>
        <begin position="924"/>
        <end position="942"/>
    </location>
</feature>